<proteinExistence type="inferred from homology"/>
<dbReference type="STRING" id="1071378.G0WC67"/>
<evidence type="ECO:0000256" key="3">
    <source>
        <dbReference type="ARBA" id="ARBA00017359"/>
    </source>
</evidence>
<organism evidence="9 10">
    <name type="scientific">Naumovozyma dairenensis (strain ATCC 10597 / BCRC 20456 / CBS 421 / NBRC 0211 / NRRL Y-12639)</name>
    <name type="common">Saccharomyces dairenensis</name>
    <dbReference type="NCBI Taxonomy" id="1071378"/>
    <lineage>
        <taxon>Eukaryota</taxon>
        <taxon>Fungi</taxon>
        <taxon>Dikarya</taxon>
        <taxon>Ascomycota</taxon>
        <taxon>Saccharomycotina</taxon>
        <taxon>Saccharomycetes</taxon>
        <taxon>Saccharomycetales</taxon>
        <taxon>Saccharomycetaceae</taxon>
        <taxon>Naumovozyma</taxon>
    </lineage>
</organism>
<keyword evidence="7" id="KW-0539">Nucleus</keyword>
<dbReference type="OMA" id="GIVHECD"/>
<dbReference type="RefSeq" id="XP_003670621.1">
    <property type="nucleotide sequence ID" value="XM_003670573.1"/>
</dbReference>
<dbReference type="Proteomes" id="UP000000689">
    <property type="component" value="Chromosome 6"/>
</dbReference>
<evidence type="ECO:0000256" key="1">
    <source>
        <dbReference type="ARBA" id="ARBA00004123"/>
    </source>
</evidence>
<dbReference type="GO" id="GO:0005634">
    <property type="term" value="C:nucleus"/>
    <property type="evidence" value="ECO:0007669"/>
    <property type="project" value="UniProtKB-SubCell"/>
</dbReference>
<keyword evidence="5" id="KW-0805">Transcription regulation</keyword>
<dbReference type="GO" id="GO:0006417">
    <property type="term" value="P:regulation of translation"/>
    <property type="evidence" value="ECO:0007669"/>
    <property type="project" value="UniProtKB-KW"/>
</dbReference>
<reference evidence="9 10" key="1">
    <citation type="journal article" date="2011" name="Proc. Natl. Acad. Sci. U.S.A.">
        <title>Evolutionary erosion of yeast sex chromosomes by mating-type switching accidents.</title>
        <authorList>
            <person name="Gordon J.L."/>
            <person name="Armisen D."/>
            <person name="Proux-Wera E."/>
            <person name="Oheigeartaigh S.S."/>
            <person name="Byrne K.P."/>
            <person name="Wolfe K.H."/>
        </authorList>
    </citation>
    <scope>NUCLEOTIDE SEQUENCE [LARGE SCALE GENOMIC DNA]</scope>
    <source>
        <strain evidence="10">ATCC 10597 / BCRC 20456 / CBS 421 / NBRC 0211 / NRRL Y-12639</strain>
    </source>
</reference>
<evidence type="ECO:0000256" key="7">
    <source>
        <dbReference type="ARBA" id="ARBA00023242"/>
    </source>
</evidence>
<evidence type="ECO:0000256" key="4">
    <source>
        <dbReference type="ARBA" id="ARBA00022845"/>
    </source>
</evidence>
<dbReference type="KEGG" id="ndi:NDAI_0F00590"/>
<evidence type="ECO:0000256" key="8">
    <source>
        <dbReference type="SAM" id="MobiDB-lite"/>
    </source>
</evidence>
<dbReference type="AlphaFoldDB" id="G0WC67"/>
<comment type="subcellular location">
    <subcellularLocation>
        <location evidence="1">Nucleus</location>
    </subcellularLocation>
</comment>
<keyword evidence="6" id="KW-0804">Transcription</keyword>
<comment type="similarity">
    <text evidence="2">Belongs to the ETT1 family.</text>
</comment>
<keyword evidence="4" id="KW-0810">Translation regulation</keyword>
<gene>
    <name evidence="9" type="primary">NDAI0F00590</name>
    <name evidence="9" type="ordered locus">NDAI_0F00590</name>
</gene>
<evidence type="ECO:0000313" key="10">
    <source>
        <dbReference type="Proteomes" id="UP000000689"/>
    </source>
</evidence>
<dbReference type="InterPro" id="IPR024318">
    <property type="entry name" value="Nro1/ETT1"/>
</dbReference>
<keyword evidence="10" id="KW-1185">Reference proteome</keyword>
<dbReference type="GeneID" id="11497165"/>
<dbReference type="PANTHER" id="PTHR28290">
    <property type="entry name" value="ENHANCER OF TRANSLATION TERMINATION 1"/>
    <property type="match status" value="1"/>
</dbReference>
<dbReference type="GO" id="GO:2000640">
    <property type="term" value="P:positive regulation of SREBP signaling pathway"/>
    <property type="evidence" value="ECO:0007669"/>
    <property type="project" value="TreeGrafter"/>
</dbReference>
<dbReference type="eggNOG" id="ENOG502QPHX">
    <property type="taxonomic scope" value="Eukaryota"/>
</dbReference>
<protein>
    <recommendedName>
        <fullName evidence="3">Enhancer of translation termination 1</fullName>
    </recommendedName>
</protein>
<evidence type="ECO:0000313" key="9">
    <source>
        <dbReference type="EMBL" id="CCD25378.1"/>
    </source>
</evidence>
<dbReference type="Pfam" id="PF12753">
    <property type="entry name" value="Nro1"/>
    <property type="match status" value="1"/>
</dbReference>
<sequence length="435" mass="49918">MAKRPLGLGKKQAQKKKQKFLKENTPEVKSTSESPTPTSETKTPSNQIQIELQDSEDADNEIVQLNGLWKTYFESDKDDEMLLNGIIHECDRILRLINNNNNNDKSEEATKLKALVNKDDRYYAIFALALSELTIFKKGSDDDDEMDNEVKQFFDLALQRCQDGLDCIPNSQLLKLVMSKILLQRLPLEYISKLNVKSKESKGKYLKLYEQFGKAKENFSIYKNDLPLTLEVLNSTDDLLDIIENFGHEDDIEEGLDSDDDEELEPITLAKDHPLYKFQKNHESDLSWLKEQLIALFDIMHGSDKLIHPVARKIGELYMKFADSPRSQYLKLQYGDDEDEQNSIAAKDKGGLVYAAQREAIELVDNSLKYLRKAQVKDDPETWVQLAEACIEFGNLCDNESIEQKKAYQEAEEILKKANRATNGKYQDILDNLLD</sequence>
<name>G0WC67_NAUDC</name>
<evidence type="ECO:0000256" key="5">
    <source>
        <dbReference type="ARBA" id="ARBA00023015"/>
    </source>
</evidence>
<evidence type="ECO:0000256" key="6">
    <source>
        <dbReference type="ARBA" id="ARBA00023163"/>
    </source>
</evidence>
<dbReference type="PANTHER" id="PTHR28290:SF1">
    <property type="entry name" value="ENHANCER OF TRANSLATION TERMINATION 1"/>
    <property type="match status" value="1"/>
</dbReference>
<feature type="compositionally biased region" description="Low complexity" evidence="8">
    <location>
        <begin position="1"/>
        <end position="11"/>
    </location>
</feature>
<accession>G0WC67</accession>
<feature type="region of interest" description="Disordered" evidence="8">
    <location>
        <begin position="1"/>
        <end position="46"/>
    </location>
</feature>
<dbReference type="EMBL" id="HE580272">
    <property type="protein sequence ID" value="CCD25378.1"/>
    <property type="molecule type" value="Genomic_DNA"/>
</dbReference>
<dbReference type="GO" id="GO:0006415">
    <property type="term" value="P:translational termination"/>
    <property type="evidence" value="ECO:0007669"/>
    <property type="project" value="EnsemblFungi"/>
</dbReference>
<feature type="compositionally biased region" description="Low complexity" evidence="8">
    <location>
        <begin position="27"/>
        <end position="45"/>
    </location>
</feature>
<dbReference type="HOGENOM" id="CLU_050427_0_0_1"/>
<dbReference type="OrthoDB" id="5598057at2759"/>
<evidence type="ECO:0000256" key="2">
    <source>
        <dbReference type="ARBA" id="ARBA00007273"/>
    </source>
</evidence>